<comment type="caution">
    <text evidence="1">The sequence shown here is derived from an EMBL/GenBank/DDBJ whole genome shotgun (WGS) entry which is preliminary data.</text>
</comment>
<accession>A0A0A5FWK5</accession>
<gene>
    <name evidence="1" type="ORF">N784_09755</name>
</gene>
<sequence length="120" mass="13380">MKNIKIKVVCCVTILLLIALFTGCGKGSFSIEGTWDTVDHKGNAGIMEFKSNGTYISKVGMFQIGGNYTFENNKLTLVYGEEDPLNYEIDIIDNESIKYYSIDAEGNRTEEENGSMTKQN</sequence>
<proteinExistence type="predicted"/>
<reference evidence="1 2" key="1">
    <citation type="submission" date="2013-08" db="EMBL/GenBank/DDBJ databases">
        <authorList>
            <person name="Huang J."/>
            <person name="Wang G."/>
        </authorList>
    </citation>
    <scope>NUCLEOTIDE SEQUENCE [LARGE SCALE GENOMIC DNA]</scope>
    <source>
        <strain evidence="1 2">JSM 072002</strain>
    </source>
</reference>
<name>A0A0A5FWK5_9BACI</name>
<dbReference type="EMBL" id="AVPG01000025">
    <property type="protein sequence ID" value="KGX85171.1"/>
    <property type="molecule type" value="Genomic_DNA"/>
</dbReference>
<keyword evidence="2" id="KW-1185">Reference proteome</keyword>
<protein>
    <recommendedName>
        <fullName evidence="3">DUF5640 domain-containing protein</fullName>
    </recommendedName>
</protein>
<dbReference type="Proteomes" id="UP000030401">
    <property type="component" value="Unassembled WGS sequence"/>
</dbReference>
<evidence type="ECO:0000313" key="2">
    <source>
        <dbReference type="Proteomes" id="UP000030401"/>
    </source>
</evidence>
<dbReference type="RefSeq" id="WP_036835671.1">
    <property type="nucleotide sequence ID" value="NZ_AVPG01000025.1"/>
</dbReference>
<evidence type="ECO:0008006" key="3">
    <source>
        <dbReference type="Google" id="ProtNLM"/>
    </source>
</evidence>
<evidence type="ECO:0000313" key="1">
    <source>
        <dbReference type="EMBL" id="KGX85171.1"/>
    </source>
</evidence>
<dbReference type="PROSITE" id="PS51257">
    <property type="entry name" value="PROKAR_LIPOPROTEIN"/>
    <property type="match status" value="1"/>
</dbReference>
<dbReference type="AlphaFoldDB" id="A0A0A5FWK5"/>
<organism evidence="1 2">
    <name type="scientific">Pontibacillus litoralis JSM 072002</name>
    <dbReference type="NCBI Taxonomy" id="1385512"/>
    <lineage>
        <taxon>Bacteria</taxon>
        <taxon>Bacillati</taxon>
        <taxon>Bacillota</taxon>
        <taxon>Bacilli</taxon>
        <taxon>Bacillales</taxon>
        <taxon>Bacillaceae</taxon>
        <taxon>Pontibacillus</taxon>
    </lineage>
</organism>
<dbReference type="STRING" id="1385512.N784_09755"/>